<name>A0ABT5VS36_9BACT</name>
<feature type="domain" description="Glycosyl hydrolase family 32 N-terminal" evidence="5">
    <location>
        <begin position="416"/>
        <end position="496"/>
    </location>
</feature>
<protein>
    <submittedName>
        <fullName evidence="7">Glycoside hydrolase family 32 protein</fullName>
    </submittedName>
</protein>
<feature type="domain" description="Glycosyl hydrolase family 32 C-terminal" evidence="6">
    <location>
        <begin position="500"/>
        <end position="652"/>
    </location>
</feature>
<keyword evidence="2 4" id="KW-0378">Hydrolase</keyword>
<comment type="similarity">
    <text evidence="1 4">Belongs to the glycosyl hydrolase 32 family.</text>
</comment>
<sequence>MNFNGKFQLCVCILLLMFLLFGCNAKKESNLFSEKYRPQYHFSFPEGWMNDPTGMIYYEGLYHLNFRNASSADLIHWDFSLKEKKRNGSIQMMSGASVVDWENTSGFGTNGEPPIVSVYSELRKGDFVQQQSIGYSNDEGFTFTPYKQNPVIDINSTEFRDPMVFWHESSQKWVMAVALAGECRVRFYGSDNLKEWRFLSDFGPYGAREGVWECPDLFPLAVDGDVNNIKWVLEVDVQPFSGQYFIGDFDGEKFTIDPNFEKRLAYNDFKPEGEVLFDFESDLDSWDIEGEAFKESPAKKELFMQCAILGKEGDQFINSFHKKDASKGKLSSPKFQIKEDFINFLIGGGNHPDKECVNLIVENEIVRSATGYNTEALIWKGWDVGDLKGKIANIQIVDDYEGGFGHIIVDHIIQSKTLATSDREKAMWIDYGPDFYAVRSWVNMPENDNRRVWLAWMSNWLYASDVPTKPWLGCQSFPRTVELKTLKEGVCLVQNPIKEIEMLRENHFHLENVSINKDDDLSVFMPEKNTYELIAEFELSEKSEIGFKIAKGNDEETIVGYNSETAELYIDRRKSGEHEFSTSFAKIYRGPLQMNDQKIKLHILVDQSTIEVFGNDGETVISCLIFPDPNSRKIELFSNKDSSNLLSLDMWELKSVWN</sequence>
<dbReference type="SUPFAM" id="SSF49899">
    <property type="entry name" value="Concanavalin A-like lectins/glucanases"/>
    <property type="match status" value="1"/>
</dbReference>
<evidence type="ECO:0000256" key="3">
    <source>
        <dbReference type="ARBA" id="ARBA00023295"/>
    </source>
</evidence>
<dbReference type="EMBL" id="JAKJSC010000001">
    <property type="protein sequence ID" value="MDE5418097.1"/>
    <property type="molecule type" value="Genomic_DNA"/>
</dbReference>
<evidence type="ECO:0000256" key="2">
    <source>
        <dbReference type="ARBA" id="ARBA00022801"/>
    </source>
</evidence>
<evidence type="ECO:0000313" key="8">
    <source>
        <dbReference type="Proteomes" id="UP001528920"/>
    </source>
</evidence>
<dbReference type="Proteomes" id="UP001528920">
    <property type="component" value="Unassembled WGS sequence"/>
</dbReference>
<evidence type="ECO:0000313" key="7">
    <source>
        <dbReference type="EMBL" id="MDE5418097.1"/>
    </source>
</evidence>
<dbReference type="PANTHER" id="PTHR42800:SF1">
    <property type="entry name" value="EXOINULINASE INUD (AFU_ORTHOLOGUE AFUA_5G00480)"/>
    <property type="match status" value="1"/>
</dbReference>
<dbReference type="SUPFAM" id="SSF75005">
    <property type="entry name" value="Arabinanase/levansucrase/invertase"/>
    <property type="match status" value="1"/>
</dbReference>
<dbReference type="Gene3D" id="2.115.10.20">
    <property type="entry name" value="Glycosyl hydrolase domain, family 43"/>
    <property type="match status" value="2"/>
</dbReference>
<evidence type="ECO:0000256" key="4">
    <source>
        <dbReference type="RuleBase" id="RU362110"/>
    </source>
</evidence>
<evidence type="ECO:0000256" key="1">
    <source>
        <dbReference type="ARBA" id="ARBA00009902"/>
    </source>
</evidence>
<proteinExistence type="inferred from homology"/>
<organism evidence="7 8">
    <name type="scientific">Paralabilibaculum antarcticum</name>
    <dbReference type="NCBI Taxonomy" id="2912572"/>
    <lineage>
        <taxon>Bacteria</taxon>
        <taxon>Pseudomonadati</taxon>
        <taxon>Bacteroidota</taxon>
        <taxon>Bacteroidia</taxon>
        <taxon>Marinilabiliales</taxon>
        <taxon>Marinifilaceae</taxon>
        <taxon>Paralabilibaculum</taxon>
    </lineage>
</organism>
<reference evidence="7 8" key="1">
    <citation type="submission" date="2022-01" db="EMBL/GenBank/DDBJ databases">
        <title>Labilibaculum sp. nov, a marine bacterium isolated from Antarctica.</title>
        <authorList>
            <person name="Dai W."/>
        </authorList>
    </citation>
    <scope>NUCLEOTIDE SEQUENCE [LARGE SCALE GENOMIC DNA]</scope>
    <source>
        <strain evidence="7 8">DW002</strain>
    </source>
</reference>
<evidence type="ECO:0000259" key="5">
    <source>
        <dbReference type="Pfam" id="PF00251"/>
    </source>
</evidence>
<dbReference type="InterPro" id="IPR023296">
    <property type="entry name" value="Glyco_hydro_beta-prop_sf"/>
</dbReference>
<dbReference type="Pfam" id="PF08244">
    <property type="entry name" value="Glyco_hydro_32C"/>
    <property type="match status" value="1"/>
</dbReference>
<dbReference type="GO" id="GO:0016787">
    <property type="term" value="F:hydrolase activity"/>
    <property type="evidence" value="ECO:0007669"/>
    <property type="project" value="UniProtKB-KW"/>
</dbReference>
<comment type="caution">
    <text evidence="7">The sequence shown here is derived from an EMBL/GenBank/DDBJ whole genome shotgun (WGS) entry which is preliminary data.</text>
</comment>
<dbReference type="Pfam" id="PF00251">
    <property type="entry name" value="Glyco_hydro_32N"/>
    <property type="match status" value="2"/>
</dbReference>
<dbReference type="PROSITE" id="PS51257">
    <property type="entry name" value="PROKAR_LIPOPROTEIN"/>
    <property type="match status" value="1"/>
</dbReference>
<evidence type="ECO:0000259" key="6">
    <source>
        <dbReference type="Pfam" id="PF08244"/>
    </source>
</evidence>
<dbReference type="SMART" id="SM00640">
    <property type="entry name" value="Glyco_32"/>
    <property type="match status" value="1"/>
</dbReference>
<dbReference type="InterPro" id="IPR013148">
    <property type="entry name" value="Glyco_hydro_32_N"/>
</dbReference>
<dbReference type="InterPro" id="IPR013189">
    <property type="entry name" value="Glyco_hydro_32_C"/>
</dbReference>
<gene>
    <name evidence="7" type="ORF">L3049_08755</name>
</gene>
<dbReference type="RefSeq" id="WP_275109432.1">
    <property type="nucleotide sequence ID" value="NZ_JAKJSC010000001.1"/>
</dbReference>
<accession>A0ABT5VS36</accession>
<dbReference type="PANTHER" id="PTHR42800">
    <property type="entry name" value="EXOINULINASE INUD (AFU_ORTHOLOGUE AFUA_5G00480)"/>
    <property type="match status" value="1"/>
</dbReference>
<dbReference type="InterPro" id="IPR013320">
    <property type="entry name" value="ConA-like_dom_sf"/>
</dbReference>
<dbReference type="Gene3D" id="2.60.120.560">
    <property type="entry name" value="Exo-inulinase, domain 1"/>
    <property type="match status" value="1"/>
</dbReference>
<feature type="domain" description="Glycosyl hydrolase family 32 N-terminal" evidence="5">
    <location>
        <begin position="41"/>
        <end position="260"/>
    </location>
</feature>
<keyword evidence="8" id="KW-1185">Reference proteome</keyword>
<keyword evidence="3 4" id="KW-0326">Glycosidase</keyword>
<dbReference type="CDD" id="cd18622">
    <property type="entry name" value="GH32_Inu-like"/>
    <property type="match status" value="1"/>
</dbReference>
<dbReference type="InterPro" id="IPR001362">
    <property type="entry name" value="Glyco_hydro_32"/>
</dbReference>